<protein>
    <submittedName>
        <fullName evidence="8">Nuclear factor, interleukin 3 regulated, member 4</fullName>
    </submittedName>
</protein>
<dbReference type="GO" id="GO:0003677">
    <property type="term" value="F:DNA binding"/>
    <property type="evidence" value="ECO:0007669"/>
    <property type="project" value="UniProtKB-KW"/>
</dbReference>
<reference evidence="8" key="1">
    <citation type="submission" date="2019-06" db="EMBL/GenBank/DDBJ databases">
        <authorList>
            <consortium name="Wellcome Sanger Institute Data Sharing"/>
        </authorList>
    </citation>
    <scope>NUCLEOTIDE SEQUENCE [LARGE SCALE GENOMIC DNA]</scope>
</reference>
<dbReference type="PANTHER" id="PTHR15284">
    <property type="entry name" value="NUCLEAR FACTOR INTERLEUKIN-3-REGULATED PROTEIN"/>
    <property type="match status" value="1"/>
</dbReference>
<dbReference type="Pfam" id="PF07716">
    <property type="entry name" value="bZIP_2"/>
    <property type="match status" value="1"/>
</dbReference>
<dbReference type="Gene3D" id="1.20.5.170">
    <property type="match status" value="1"/>
</dbReference>
<organism evidence="8 9">
    <name type="scientific">Myripristis murdjan</name>
    <name type="common">pinecone soldierfish</name>
    <dbReference type="NCBI Taxonomy" id="586833"/>
    <lineage>
        <taxon>Eukaryota</taxon>
        <taxon>Metazoa</taxon>
        <taxon>Chordata</taxon>
        <taxon>Craniata</taxon>
        <taxon>Vertebrata</taxon>
        <taxon>Euteleostomi</taxon>
        <taxon>Actinopterygii</taxon>
        <taxon>Neopterygii</taxon>
        <taxon>Teleostei</taxon>
        <taxon>Neoteleostei</taxon>
        <taxon>Acanthomorphata</taxon>
        <taxon>Holocentriformes</taxon>
        <taxon>Holocentridae</taxon>
        <taxon>Myripristis</taxon>
    </lineage>
</organism>
<keyword evidence="5" id="KW-0539">Nucleus</keyword>
<name>A0A667XK38_9TELE</name>
<dbReference type="SUPFAM" id="SSF57959">
    <property type="entry name" value="Leucine zipper domain"/>
    <property type="match status" value="1"/>
</dbReference>
<dbReference type="FunFam" id="1.20.5.170:FF:000025">
    <property type="entry name" value="nuclear factor interleukin-3-regulated protein-like"/>
    <property type="match status" value="1"/>
</dbReference>
<evidence type="ECO:0000313" key="9">
    <source>
        <dbReference type="Proteomes" id="UP000472263"/>
    </source>
</evidence>
<dbReference type="InterPro" id="IPR046347">
    <property type="entry name" value="bZIP_sf"/>
</dbReference>
<dbReference type="InterPro" id="IPR004827">
    <property type="entry name" value="bZIP"/>
</dbReference>
<feature type="region of interest" description="Disordered" evidence="6">
    <location>
        <begin position="1"/>
        <end position="41"/>
    </location>
</feature>
<dbReference type="GO" id="GO:0007623">
    <property type="term" value="P:circadian rhythm"/>
    <property type="evidence" value="ECO:0007669"/>
    <property type="project" value="TreeGrafter"/>
</dbReference>
<evidence type="ECO:0000256" key="5">
    <source>
        <dbReference type="ARBA" id="ARBA00023242"/>
    </source>
</evidence>
<dbReference type="Ensembl" id="ENSMMDT00005009687.1">
    <property type="protein sequence ID" value="ENSMMDP00005009386.1"/>
    <property type="gene ID" value="ENSMMDG00005005154.1"/>
</dbReference>
<evidence type="ECO:0000256" key="3">
    <source>
        <dbReference type="ARBA" id="ARBA00023125"/>
    </source>
</evidence>
<dbReference type="GO" id="GO:0003700">
    <property type="term" value="F:DNA-binding transcription factor activity"/>
    <property type="evidence" value="ECO:0007669"/>
    <property type="project" value="InterPro"/>
</dbReference>
<feature type="region of interest" description="Disordered" evidence="6">
    <location>
        <begin position="197"/>
        <end position="264"/>
    </location>
</feature>
<reference evidence="8" key="2">
    <citation type="submission" date="2025-08" db="UniProtKB">
        <authorList>
            <consortium name="Ensembl"/>
        </authorList>
    </citation>
    <scope>IDENTIFICATION</scope>
</reference>
<keyword evidence="3" id="KW-0238">DNA-binding</keyword>
<keyword evidence="2" id="KW-0805">Transcription regulation</keyword>
<evidence type="ECO:0000259" key="7">
    <source>
        <dbReference type="PROSITE" id="PS50217"/>
    </source>
</evidence>
<dbReference type="AlphaFoldDB" id="A0A667XK38"/>
<proteinExistence type="inferred from homology"/>
<keyword evidence="4" id="KW-0804">Transcription</keyword>
<comment type="similarity">
    <text evidence="1">Belongs to the bZIP family. NFIL3 subfamily.</text>
</comment>
<dbReference type="PROSITE" id="PS50217">
    <property type="entry name" value="BZIP"/>
    <property type="match status" value="1"/>
</dbReference>
<evidence type="ECO:0000256" key="2">
    <source>
        <dbReference type="ARBA" id="ARBA00023015"/>
    </source>
</evidence>
<dbReference type="PANTHER" id="PTHR15284:SF0">
    <property type="entry name" value="GH23983P"/>
    <property type="match status" value="1"/>
</dbReference>
<dbReference type="GeneTree" id="ENSGT00940000164108"/>
<evidence type="ECO:0000256" key="4">
    <source>
        <dbReference type="ARBA" id="ARBA00023163"/>
    </source>
</evidence>
<sequence>QIKGYNQKRQHQGSHLQHAEKNMLLQGKRRKREFTPEERKDALYWEKRRKNNEAAKRSREKRRMSDYMLETHFLALKEENARLNAELLAIKIHFGLLHPTVYTAHQSNHLQLHARDSTQSIRTYRQPLQREYCGGTDLSFLPSQQHPTVQPGLLDPALMPTYPLRGYSYLNMPGRAGSGLLTPILIPPNLLPAHSSYPGTSLLRPEPTLLRPDYERGTSNEEEEQQVPGAFSVSYAALPHKKTSKRDTGYSTPSQNMSDETETN</sequence>
<dbReference type="PROSITE" id="PS00036">
    <property type="entry name" value="BZIP_BASIC"/>
    <property type="match status" value="1"/>
</dbReference>
<dbReference type="InterPro" id="IPR047106">
    <property type="entry name" value="NFIL3-like_bZIP"/>
</dbReference>
<dbReference type="GO" id="GO:0005634">
    <property type="term" value="C:nucleus"/>
    <property type="evidence" value="ECO:0007669"/>
    <property type="project" value="TreeGrafter"/>
</dbReference>
<feature type="compositionally biased region" description="Polar residues" evidence="6">
    <location>
        <begin position="249"/>
        <end position="258"/>
    </location>
</feature>
<accession>A0A667XK38</accession>
<dbReference type="InterPro" id="IPR047229">
    <property type="entry name" value="NFIL3-like"/>
</dbReference>
<feature type="domain" description="BZIP" evidence="7">
    <location>
        <begin position="41"/>
        <end position="91"/>
    </location>
</feature>
<dbReference type="SMART" id="SM00338">
    <property type="entry name" value="BRLZ"/>
    <property type="match status" value="1"/>
</dbReference>
<dbReference type="Proteomes" id="UP000472263">
    <property type="component" value="Chromosome 4"/>
</dbReference>
<evidence type="ECO:0000256" key="6">
    <source>
        <dbReference type="SAM" id="MobiDB-lite"/>
    </source>
</evidence>
<dbReference type="CDD" id="cd14694">
    <property type="entry name" value="bZIP_NFIL3"/>
    <property type="match status" value="1"/>
</dbReference>
<feature type="compositionally biased region" description="Basic residues" evidence="6">
    <location>
        <begin position="1"/>
        <end position="12"/>
    </location>
</feature>
<evidence type="ECO:0000313" key="8">
    <source>
        <dbReference type="Ensembl" id="ENSMMDP00005009386.1"/>
    </source>
</evidence>
<dbReference type="InParanoid" id="A0A667XK38"/>
<keyword evidence="9" id="KW-1185">Reference proteome</keyword>
<reference evidence="8" key="3">
    <citation type="submission" date="2025-09" db="UniProtKB">
        <authorList>
            <consortium name="Ensembl"/>
        </authorList>
    </citation>
    <scope>IDENTIFICATION</scope>
</reference>
<evidence type="ECO:0000256" key="1">
    <source>
        <dbReference type="ARBA" id="ARBA00006079"/>
    </source>
</evidence>